<keyword evidence="3" id="KW-1185">Reference proteome</keyword>
<accession>B2VFS8</accession>
<evidence type="ECO:0000256" key="1">
    <source>
        <dbReference type="SAM" id="MobiDB-lite"/>
    </source>
</evidence>
<sequence>MPNNITKDNPIPLRTHEYTLSVENTGSAPSQIRESVIKKIGNSSNSRTEITQQKTKRATDLKSESKKKLTSSLYDNLYLLADVATNADYSEGVLKSECRFYNLHMLADVAINVQNVTLSLISGVSPCHSPRPPTSVVQDSKFSVLSPSTPVTARPHKNSV</sequence>
<gene>
    <name evidence="2" type="ordered locus">ETA_27690</name>
</gene>
<dbReference type="AlphaFoldDB" id="B2VFS8"/>
<name>B2VFS8_ERWT9</name>
<dbReference type="HOGENOM" id="CLU_1649528_0_0_6"/>
<evidence type="ECO:0000313" key="3">
    <source>
        <dbReference type="Proteomes" id="UP000001726"/>
    </source>
</evidence>
<dbReference type="EMBL" id="CU468135">
    <property type="protein sequence ID" value="CAO97815.1"/>
    <property type="molecule type" value="Genomic_DNA"/>
</dbReference>
<organism evidence="2 3">
    <name type="scientific">Erwinia tasmaniensis (strain DSM 17950 / CFBP 7177 / CIP 109463 / NCPPB 4357 / Et1/99)</name>
    <dbReference type="NCBI Taxonomy" id="465817"/>
    <lineage>
        <taxon>Bacteria</taxon>
        <taxon>Pseudomonadati</taxon>
        <taxon>Pseudomonadota</taxon>
        <taxon>Gammaproteobacteria</taxon>
        <taxon>Enterobacterales</taxon>
        <taxon>Erwiniaceae</taxon>
        <taxon>Erwinia</taxon>
    </lineage>
</organism>
<dbReference type="eggNOG" id="ENOG5031QQT">
    <property type="taxonomic scope" value="Bacteria"/>
</dbReference>
<dbReference type="OrthoDB" id="10016308at2"/>
<dbReference type="KEGG" id="eta:ETA_27690"/>
<feature type="region of interest" description="Disordered" evidence="1">
    <location>
        <begin position="43"/>
        <end position="65"/>
    </location>
</feature>
<feature type="compositionally biased region" description="Polar residues" evidence="1">
    <location>
        <begin position="43"/>
        <end position="53"/>
    </location>
</feature>
<reference evidence="2 3" key="1">
    <citation type="journal article" date="2008" name="Environ. Microbiol.">
        <title>The genome of Erwinia tasmaniensis strain Et1/99, a non-pathogenic bacterium in the genus Erwinia.</title>
        <authorList>
            <person name="Kube M."/>
            <person name="Migdoll A.M."/>
            <person name="Mueller I."/>
            <person name="Kuhl H."/>
            <person name="Beck A."/>
            <person name="Reinhardt R."/>
            <person name="Geider K."/>
        </authorList>
    </citation>
    <scope>NUCLEOTIDE SEQUENCE [LARGE SCALE GENOMIC DNA]</scope>
    <source>
        <strain evidence="3">DSM 17950 / CFBP 7177 / CIP 109463 / NCPPB 4357 / Et1/99</strain>
    </source>
</reference>
<proteinExistence type="predicted"/>
<protein>
    <submittedName>
        <fullName evidence="2">Uncharacterized protein</fullName>
    </submittedName>
</protein>
<dbReference type="Proteomes" id="UP000001726">
    <property type="component" value="Chromosome"/>
</dbReference>
<evidence type="ECO:0000313" key="2">
    <source>
        <dbReference type="EMBL" id="CAO97815.1"/>
    </source>
</evidence>
<dbReference type="RefSeq" id="WP_012442472.1">
    <property type="nucleotide sequence ID" value="NC_010694.1"/>
</dbReference>